<protein>
    <recommendedName>
        <fullName evidence="1">DOMON domain-containing protein</fullName>
    </recommendedName>
</protein>
<dbReference type="Proteomes" id="UP001162131">
    <property type="component" value="Unassembled WGS sequence"/>
</dbReference>
<reference evidence="2" key="1">
    <citation type="submission" date="2021-09" db="EMBL/GenBank/DDBJ databases">
        <authorList>
            <consortium name="AG Swart"/>
            <person name="Singh M."/>
            <person name="Singh A."/>
            <person name="Seah K."/>
            <person name="Emmerich C."/>
        </authorList>
    </citation>
    <scope>NUCLEOTIDE SEQUENCE</scope>
    <source>
        <strain evidence="2">ATCC30299</strain>
    </source>
</reference>
<keyword evidence="3" id="KW-1185">Reference proteome</keyword>
<evidence type="ECO:0000313" key="2">
    <source>
        <dbReference type="EMBL" id="CAG9330222.1"/>
    </source>
</evidence>
<proteinExistence type="predicted"/>
<feature type="domain" description="DOMON" evidence="1">
    <location>
        <begin position="1"/>
        <end position="84"/>
    </location>
</feature>
<sequence length="99" mass="10951">MYSADMIVLLSSQSSNTLTAMDLYSSTEDTPPDDESLGGKNDVHLESFNFTNYGFMAIVSRLLDTGDKYDSVIVPNSTIDMICATESKKSWVQHDIESN</sequence>
<comment type="caution">
    <text evidence="2">The sequence shown here is derived from an EMBL/GenBank/DDBJ whole genome shotgun (WGS) entry which is preliminary data.</text>
</comment>
<dbReference type="EMBL" id="CAJZBQ010000051">
    <property type="protein sequence ID" value="CAG9330222.1"/>
    <property type="molecule type" value="Genomic_DNA"/>
</dbReference>
<accession>A0AAU9K043</accession>
<name>A0AAU9K043_9CILI</name>
<evidence type="ECO:0000313" key="3">
    <source>
        <dbReference type="Proteomes" id="UP001162131"/>
    </source>
</evidence>
<gene>
    <name evidence="2" type="ORF">BSTOLATCC_MIC50822</name>
</gene>
<organism evidence="2 3">
    <name type="scientific">Blepharisma stoltei</name>
    <dbReference type="NCBI Taxonomy" id="1481888"/>
    <lineage>
        <taxon>Eukaryota</taxon>
        <taxon>Sar</taxon>
        <taxon>Alveolata</taxon>
        <taxon>Ciliophora</taxon>
        <taxon>Postciliodesmatophora</taxon>
        <taxon>Heterotrichea</taxon>
        <taxon>Heterotrichida</taxon>
        <taxon>Blepharismidae</taxon>
        <taxon>Blepharisma</taxon>
    </lineage>
</organism>
<dbReference type="AlphaFoldDB" id="A0AAU9K043"/>
<dbReference type="Pfam" id="PF03351">
    <property type="entry name" value="DOMON"/>
    <property type="match status" value="1"/>
</dbReference>
<evidence type="ECO:0000259" key="1">
    <source>
        <dbReference type="Pfam" id="PF03351"/>
    </source>
</evidence>
<dbReference type="InterPro" id="IPR005018">
    <property type="entry name" value="DOMON_domain"/>
</dbReference>